<evidence type="ECO:0000313" key="2">
    <source>
        <dbReference type="EMBL" id="ANP89724.1"/>
    </source>
</evidence>
<proteinExistence type="predicted"/>
<name>A0A1B1CIZ3_RHILE</name>
<dbReference type="EMBL" id="CP016287">
    <property type="protein sequence ID" value="ANP89724.1"/>
    <property type="molecule type" value="Genomic_DNA"/>
</dbReference>
<reference evidence="2 3" key="1">
    <citation type="submission" date="2016-06" db="EMBL/GenBank/DDBJ databases">
        <title>Microsymbionts genomes from the relict species Vavilovia formosa.</title>
        <authorList>
            <person name="Chirak E."/>
            <person name="Kimeklis A."/>
            <person name="Andronov E."/>
        </authorList>
    </citation>
    <scope>NUCLEOTIDE SEQUENCE [LARGE SCALE GENOMIC DNA]</scope>
    <source>
        <strain evidence="2 3">Vaf10</strain>
        <plasmid evidence="3">Plasmid unnamed1</plasmid>
    </source>
</reference>
<evidence type="ECO:0000259" key="1">
    <source>
        <dbReference type="Pfam" id="PF04972"/>
    </source>
</evidence>
<feature type="domain" description="BON" evidence="1">
    <location>
        <begin position="22"/>
        <end position="79"/>
    </location>
</feature>
<dbReference type="InterPro" id="IPR007055">
    <property type="entry name" value="BON_dom"/>
</dbReference>
<sequence length="86" mass="9177">MTKPSDRPGLPSRPPRLSGVAHLEAAISADSNLDSGAIEIRMLGPVVLLEGYITSALDREKAISVAAMIVGPENVHDRMPSRFPTQ</sequence>
<dbReference type="AlphaFoldDB" id="A0A1B1CIZ3"/>
<gene>
    <name evidence="2" type="ORF">BA011_28760</name>
</gene>
<organism evidence="2 3">
    <name type="scientific">Rhizobium leguminosarum</name>
    <dbReference type="NCBI Taxonomy" id="384"/>
    <lineage>
        <taxon>Bacteria</taxon>
        <taxon>Pseudomonadati</taxon>
        <taxon>Pseudomonadota</taxon>
        <taxon>Alphaproteobacteria</taxon>
        <taxon>Hyphomicrobiales</taxon>
        <taxon>Rhizobiaceae</taxon>
        <taxon>Rhizobium/Agrobacterium group</taxon>
        <taxon>Rhizobium</taxon>
    </lineage>
</organism>
<keyword evidence="2" id="KW-0614">Plasmid</keyword>
<dbReference type="OrthoDB" id="8396361at2"/>
<protein>
    <submittedName>
        <fullName evidence="2">Transport-associated protein</fullName>
    </submittedName>
</protein>
<accession>A0A1B1CIZ3</accession>
<evidence type="ECO:0000313" key="3">
    <source>
        <dbReference type="Proteomes" id="UP000092691"/>
    </source>
</evidence>
<geneLocation type="plasmid" evidence="2 3">
    <name>unnamed1</name>
</geneLocation>
<dbReference type="Proteomes" id="UP000092691">
    <property type="component" value="Plasmid unnamed1"/>
</dbReference>
<dbReference type="Pfam" id="PF04972">
    <property type="entry name" value="BON"/>
    <property type="match status" value="1"/>
</dbReference>